<accession>A0A399CYQ9</accession>
<sequence>MKNVLLVVAALVLSVFSFAQDAAEKINQANEAMKAEDYAKAFTLYDEAMSNLGDVEVEPAINFNIGYAAYKSNNQEGAVKYFDKAIAADVNVSKCHEYKALVYNENEDYANAVASYEQAIATSDEETESLVFNAAIAAYRGNLLDKAVALFGKSVENGYRGETAIYYKAVTLKKQGKDDEYKAALEEGAEKFPAEDKITSALANIYVSEGNDLYKKGVAILTTANEKVNSGSITTADDVYTAEVEKAKAEFRTAVEILEKAKALDAGNKNAQKLLDACNAVL</sequence>
<feature type="chain" id="PRO_5017431397" evidence="1">
    <location>
        <begin position="20"/>
        <end position="282"/>
    </location>
</feature>
<dbReference type="EMBL" id="QWET01000011">
    <property type="protein sequence ID" value="RIH64346.1"/>
    <property type="molecule type" value="Genomic_DNA"/>
</dbReference>
<comment type="caution">
    <text evidence="2">The sequence shown here is derived from an EMBL/GenBank/DDBJ whole genome shotgun (WGS) entry which is preliminary data.</text>
</comment>
<dbReference type="SMART" id="SM00028">
    <property type="entry name" value="TPR"/>
    <property type="match status" value="3"/>
</dbReference>
<feature type="signal peptide" evidence="1">
    <location>
        <begin position="1"/>
        <end position="19"/>
    </location>
</feature>
<evidence type="ECO:0000313" key="2">
    <source>
        <dbReference type="EMBL" id="RIH64346.1"/>
    </source>
</evidence>
<dbReference type="InterPro" id="IPR011990">
    <property type="entry name" value="TPR-like_helical_dom_sf"/>
</dbReference>
<organism evidence="2 3">
    <name type="scientific">Mariniphaga sediminis</name>
    <dbReference type="NCBI Taxonomy" id="1628158"/>
    <lineage>
        <taxon>Bacteria</taxon>
        <taxon>Pseudomonadati</taxon>
        <taxon>Bacteroidota</taxon>
        <taxon>Bacteroidia</taxon>
        <taxon>Marinilabiliales</taxon>
        <taxon>Prolixibacteraceae</taxon>
        <taxon>Mariniphaga</taxon>
    </lineage>
</organism>
<dbReference type="RefSeq" id="WP_119350771.1">
    <property type="nucleotide sequence ID" value="NZ_QWET01000011.1"/>
</dbReference>
<dbReference type="Gene3D" id="1.25.40.10">
    <property type="entry name" value="Tetratricopeptide repeat domain"/>
    <property type="match status" value="2"/>
</dbReference>
<keyword evidence="1" id="KW-0732">Signal</keyword>
<dbReference type="Pfam" id="PF13432">
    <property type="entry name" value="TPR_16"/>
    <property type="match status" value="2"/>
</dbReference>
<dbReference type="Proteomes" id="UP000266441">
    <property type="component" value="Unassembled WGS sequence"/>
</dbReference>
<dbReference type="OrthoDB" id="1119984at2"/>
<dbReference type="AlphaFoldDB" id="A0A399CYQ9"/>
<protein>
    <submittedName>
        <fullName evidence="2">Uncharacterized protein</fullName>
    </submittedName>
</protein>
<keyword evidence="3" id="KW-1185">Reference proteome</keyword>
<reference evidence="2 3" key="1">
    <citation type="journal article" date="2015" name="Int. J. Syst. Evol. Microbiol.">
        <title>Mariniphaga sediminis sp. nov., isolated from coastal sediment.</title>
        <authorList>
            <person name="Wang F.Q."/>
            <person name="Shen Q.Y."/>
            <person name="Chen G.J."/>
            <person name="Du Z.J."/>
        </authorList>
    </citation>
    <scope>NUCLEOTIDE SEQUENCE [LARGE SCALE GENOMIC DNA]</scope>
    <source>
        <strain evidence="2 3">SY21</strain>
    </source>
</reference>
<name>A0A399CYQ9_9BACT</name>
<evidence type="ECO:0000256" key="1">
    <source>
        <dbReference type="SAM" id="SignalP"/>
    </source>
</evidence>
<proteinExistence type="predicted"/>
<evidence type="ECO:0000313" key="3">
    <source>
        <dbReference type="Proteomes" id="UP000266441"/>
    </source>
</evidence>
<dbReference type="InterPro" id="IPR019734">
    <property type="entry name" value="TPR_rpt"/>
</dbReference>
<dbReference type="SUPFAM" id="SSF48452">
    <property type="entry name" value="TPR-like"/>
    <property type="match status" value="1"/>
</dbReference>
<gene>
    <name evidence="2" type="ORF">D1164_14745</name>
</gene>